<dbReference type="Proteomes" id="UP000451354">
    <property type="component" value="Plasmid pCPRO01"/>
</dbReference>
<dbReference type="EMBL" id="CP052758">
    <property type="protein sequence ID" value="QJW38794.1"/>
    <property type="molecule type" value="Genomic_DNA"/>
</dbReference>
<keyword evidence="2" id="KW-1185">Reference proteome</keyword>
<organism evidence="1 2">
    <name type="scientific">Cellulosimicrobium protaetiae</name>
    <dbReference type="NCBI Taxonomy" id="2587808"/>
    <lineage>
        <taxon>Bacteria</taxon>
        <taxon>Bacillati</taxon>
        <taxon>Actinomycetota</taxon>
        <taxon>Actinomycetes</taxon>
        <taxon>Micrococcales</taxon>
        <taxon>Promicromonosporaceae</taxon>
        <taxon>Cellulosimicrobium</taxon>
    </lineage>
</organism>
<evidence type="ECO:0000313" key="1">
    <source>
        <dbReference type="EMBL" id="QJW38794.1"/>
    </source>
</evidence>
<geneLocation type="plasmid" evidence="1 2">
    <name>pCPRO01</name>
</geneLocation>
<keyword evidence="1" id="KW-0614">Plasmid</keyword>
<dbReference type="AlphaFoldDB" id="A0A6M5ULD3"/>
<dbReference type="RefSeq" id="WP_154800736.1">
    <property type="nucleotide sequence ID" value="NZ_CP052758.1"/>
</dbReference>
<protein>
    <submittedName>
        <fullName evidence="1">Uncharacterized protein</fullName>
    </submittedName>
</protein>
<dbReference type="OrthoDB" id="3524739at2"/>
<dbReference type="KEGG" id="cprt:FIC82_020660"/>
<sequence length="140" mass="15621">MANDTLLEPITLRDLRPGDRLRVVGHESWATVRHVTATSISGVGRSGEWHVYLDDAPVVVAEVVRADAPRLVDAARITLHHLRDGQWNWHSTFHLPFASSTVDIFEAHVPCAFVGDVARLLEAEPGARVMHPWHLLTREA</sequence>
<evidence type="ECO:0000313" key="2">
    <source>
        <dbReference type="Proteomes" id="UP000451354"/>
    </source>
</evidence>
<gene>
    <name evidence="1" type="ORF">FIC82_020660</name>
</gene>
<accession>A0A6M5ULD3</accession>
<reference evidence="1 2" key="1">
    <citation type="journal article" date="2022" name="Int. J. Syst. Evol. Microbiol.">
        <title>Cellulosimicrobium protaetiae sp. nov., isolated from the gut of the larva of Protaetia brevitarsis seulensis.</title>
        <authorList>
            <person name="Le Han H."/>
            <person name="Nguyen T.T.H."/>
            <person name="Li Z."/>
            <person name="Shin N.R."/>
            <person name="Kim S.G."/>
        </authorList>
    </citation>
    <scope>NUCLEOTIDE SEQUENCE [LARGE SCALE GENOMIC DNA]</scope>
    <source>
        <strain evidence="1 2">BI34</strain>
    </source>
</reference>
<name>A0A6M5ULD3_9MICO</name>
<proteinExistence type="predicted"/>